<reference evidence="3 4" key="1">
    <citation type="submission" date="2015-06" db="EMBL/GenBank/DDBJ databases">
        <title>Draft genome sequence of the purine-degrading Clostridium cylindrosporum HC-1 (DSM 605).</title>
        <authorList>
            <person name="Poehlein A."/>
            <person name="Schiel-Bengelsdorf B."/>
            <person name="Bengelsdorf F."/>
            <person name="Daniel R."/>
            <person name="Duerre P."/>
        </authorList>
    </citation>
    <scope>NUCLEOTIDE SEQUENCE [LARGE SCALE GENOMIC DNA]</scope>
    <source>
        <strain evidence="3 4">DSM 605</strain>
    </source>
</reference>
<dbReference type="Gene3D" id="1.10.287.540">
    <property type="entry name" value="Helix hairpin bin"/>
    <property type="match status" value="1"/>
</dbReference>
<dbReference type="PATRIC" id="fig|1121307.3.peg.844"/>
<dbReference type="OrthoDB" id="390105at2"/>
<comment type="subcellular location">
    <subcellularLocation>
        <location evidence="2">Cytoplasm</location>
    </subcellularLocation>
</comment>
<dbReference type="PANTHER" id="PTHR37300:SF1">
    <property type="entry name" value="UPF0291 PROTEIN YNZC"/>
    <property type="match status" value="1"/>
</dbReference>
<accession>A0A0J8DDN5</accession>
<evidence type="ECO:0000313" key="3">
    <source>
        <dbReference type="EMBL" id="KMT22344.1"/>
    </source>
</evidence>
<dbReference type="EMBL" id="LFVU01000014">
    <property type="protein sequence ID" value="KMT22344.1"/>
    <property type="molecule type" value="Genomic_DNA"/>
</dbReference>
<comment type="similarity">
    <text evidence="2">Belongs to the UPF0291 family.</text>
</comment>
<dbReference type="HAMAP" id="MF_01103">
    <property type="entry name" value="UPF0291"/>
    <property type="match status" value="1"/>
</dbReference>
<dbReference type="Pfam" id="PF05979">
    <property type="entry name" value="DUF896"/>
    <property type="match status" value="1"/>
</dbReference>
<gene>
    <name evidence="3" type="ORF">CLCY_20c00020</name>
</gene>
<dbReference type="SUPFAM" id="SSF158221">
    <property type="entry name" value="YnzC-like"/>
    <property type="match status" value="1"/>
</dbReference>
<dbReference type="InterPro" id="IPR009242">
    <property type="entry name" value="DUF896"/>
</dbReference>
<protein>
    <recommendedName>
        <fullName evidence="2">UPF0291 protein CLCY_20c00020</fullName>
    </recommendedName>
</protein>
<sequence>MLADKIERINELARKSRAEGLTEEEKVEQQKLRREYINAFKSNLRNTLDSVVIVDEDGKKVKPGKKK</sequence>
<dbReference type="AlphaFoldDB" id="A0A0J8DDN5"/>
<dbReference type="PANTHER" id="PTHR37300">
    <property type="entry name" value="UPF0291 PROTEIN CBO2609/CLC_2481"/>
    <property type="match status" value="1"/>
</dbReference>
<name>A0A0J8DDN5_CLOCY</name>
<proteinExistence type="inferred from homology"/>
<dbReference type="RefSeq" id="WP_048570098.1">
    <property type="nucleotide sequence ID" value="NZ_LFVU01000014.1"/>
</dbReference>
<dbReference type="GO" id="GO:0005737">
    <property type="term" value="C:cytoplasm"/>
    <property type="evidence" value="ECO:0007669"/>
    <property type="project" value="UniProtKB-SubCell"/>
</dbReference>
<evidence type="ECO:0000313" key="4">
    <source>
        <dbReference type="Proteomes" id="UP000036756"/>
    </source>
</evidence>
<evidence type="ECO:0000256" key="1">
    <source>
        <dbReference type="ARBA" id="ARBA00022490"/>
    </source>
</evidence>
<evidence type="ECO:0000256" key="2">
    <source>
        <dbReference type="HAMAP-Rule" id="MF_01103"/>
    </source>
</evidence>
<keyword evidence="4" id="KW-1185">Reference proteome</keyword>
<dbReference type="STRING" id="1121307.CLCY_20c00020"/>
<keyword evidence="1 2" id="KW-0963">Cytoplasm</keyword>
<dbReference type="Proteomes" id="UP000036756">
    <property type="component" value="Unassembled WGS sequence"/>
</dbReference>
<organism evidence="3 4">
    <name type="scientific">Clostridium cylindrosporum DSM 605</name>
    <dbReference type="NCBI Taxonomy" id="1121307"/>
    <lineage>
        <taxon>Bacteria</taxon>
        <taxon>Bacillati</taxon>
        <taxon>Bacillota</taxon>
        <taxon>Clostridia</taxon>
        <taxon>Eubacteriales</taxon>
        <taxon>Clostridiaceae</taxon>
        <taxon>Clostridium</taxon>
    </lineage>
</organism>
<comment type="caution">
    <text evidence="3">The sequence shown here is derived from an EMBL/GenBank/DDBJ whole genome shotgun (WGS) entry which is preliminary data.</text>
</comment>